<keyword evidence="10 13" id="KW-0408">Iron</keyword>
<evidence type="ECO:0000313" key="14">
    <source>
        <dbReference type="EMBL" id="KAJ7693060.1"/>
    </source>
</evidence>
<keyword evidence="15" id="KW-1185">Reference proteome</keyword>
<dbReference type="GO" id="GO:0020037">
    <property type="term" value="F:heme binding"/>
    <property type="evidence" value="ECO:0007669"/>
    <property type="project" value="InterPro"/>
</dbReference>
<keyword evidence="12" id="KW-0472">Membrane</keyword>
<name>A0AAD7GJ06_MYCRO</name>
<dbReference type="SUPFAM" id="SSF48264">
    <property type="entry name" value="Cytochrome P450"/>
    <property type="match status" value="1"/>
</dbReference>
<evidence type="ECO:0000256" key="6">
    <source>
        <dbReference type="ARBA" id="ARBA00022692"/>
    </source>
</evidence>
<dbReference type="Gene3D" id="1.10.630.10">
    <property type="entry name" value="Cytochrome P450"/>
    <property type="match status" value="1"/>
</dbReference>
<evidence type="ECO:0000256" key="10">
    <source>
        <dbReference type="ARBA" id="ARBA00023004"/>
    </source>
</evidence>
<dbReference type="InterPro" id="IPR001128">
    <property type="entry name" value="Cyt_P450"/>
</dbReference>
<keyword evidence="5 13" id="KW-0349">Heme</keyword>
<proteinExistence type="inferred from homology"/>
<dbReference type="PANTHER" id="PTHR24305:SF166">
    <property type="entry name" value="CYTOCHROME P450 12A4, MITOCHONDRIAL-RELATED"/>
    <property type="match status" value="1"/>
</dbReference>
<evidence type="ECO:0000256" key="2">
    <source>
        <dbReference type="ARBA" id="ARBA00004370"/>
    </source>
</evidence>
<keyword evidence="9" id="KW-0560">Oxidoreductase</keyword>
<feature type="binding site" description="axial binding residue" evidence="13">
    <location>
        <position position="467"/>
    </location>
    <ligand>
        <name>heme</name>
        <dbReference type="ChEBI" id="CHEBI:30413"/>
    </ligand>
    <ligandPart>
        <name>Fe</name>
        <dbReference type="ChEBI" id="CHEBI:18248"/>
    </ligandPart>
</feature>
<dbReference type="EMBL" id="JARKIE010000048">
    <property type="protein sequence ID" value="KAJ7693060.1"/>
    <property type="molecule type" value="Genomic_DNA"/>
</dbReference>
<gene>
    <name evidence="14" type="ORF">B0H17DRAFT_1200121</name>
</gene>
<evidence type="ECO:0000256" key="7">
    <source>
        <dbReference type="ARBA" id="ARBA00022723"/>
    </source>
</evidence>
<dbReference type="GO" id="GO:0004497">
    <property type="term" value="F:monooxygenase activity"/>
    <property type="evidence" value="ECO:0007669"/>
    <property type="project" value="UniProtKB-KW"/>
</dbReference>
<dbReference type="Pfam" id="PF00067">
    <property type="entry name" value="p450"/>
    <property type="match status" value="1"/>
</dbReference>
<evidence type="ECO:0000256" key="13">
    <source>
        <dbReference type="PIRSR" id="PIRSR602403-1"/>
    </source>
</evidence>
<keyword evidence="8" id="KW-1133">Transmembrane helix</keyword>
<keyword evidence="11" id="KW-0503">Monooxygenase</keyword>
<comment type="similarity">
    <text evidence="4">Belongs to the cytochrome P450 family.</text>
</comment>
<evidence type="ECO:0000256" key="5">
    <source>
        <dbReference type="ARBA" id="ARBA00022617"/>
    </source>
</evidence>
<dbReference type="InterPro" id="IPR036396">
    <property type="entry name" value="Cyt_P450_sf"/>
</dbReference>
<evidence type="ECO:0000256" key="9">
    <source>
        <dbReference type="ARBA" id="ARBA00023002"/>
    </source>
</evidence>
<evidence type="ECO:0000256" key="4">
    <source>
        <dbReference type="ARBA" id="ARBA00010617"/>
    </source>
</evidence>
<dbReference type="InterPro" id="IPR050121">
    <property type="entry name" value="Cytochrome_P450_monoxygenase"/>
</dbReference>
<dbReference type="PRINTS" id="PR00465">
    <property type="entry name" value="EP450IV"/>
</dbReference>
<dbReference type="GO" id="GO:0016020">
    <property type="term" value="C:membrane"/>
    <property type="evidence" value="ECO:0007669"/>
    <property type="project" value="UniProtKB-SubCell"/>
</dbReference>
<dbReference type="InterPro" id="IPR002403">
    <property type="entry name" value="Cyt_P450_E_grp-IV"/>
</dbReference>
<evidence type="ECO:0000313" key="15">
    <source>
        <dbReference type="Proteomes" id="UP001221757"/>
    </source>
</evidence>
<sequence length="525" mass="58058">MSSITIICALLFALVLGIRTLLRRVFSVLDNIPGPPLKSLLTGNLTQYYDPDGWAFQRELEQNYGQVVKFHGLFGDRQLYVFDPVALHSILVKDQDLYEEMPELVSMNLLLFGASVGSTIRDEHRRFRKIMLPAFSTASLRPMVPVFFEVAEKARDGLIAPKVRAGPQTVDLFPVFGRLALELIGRTGIGSSLDSMEPGGAPTNRYAQALRELYPTAHKLSLFKSLLPLIVKMPFPSFRRFLINLVPLPALHRLRELVDLTDAAAAQLVAERKAAIQSGELYAKDDAKDIMSLLIKSNTSAEDAMHLTDEELVASTSMIMFAATDTTSSALSRIFYVLALHPEVQDKLRAEILAAPQHLDHDALVALPYLDSFIREILRLACQDTVLPLSTPIGGVDGTPISTITVPKGTSIYIAIAAVNHNKQIWGADALEFKPERWTRGKAETATTKTCGIYGNMMTFIGGGHGCIGFKFSQLEMKTVLCVFLRAFTFSAPDEGIKWRMTGTLQSPSLDGRPQLPIRVERRNV</sequence>
<evidence type="ECO:0000256" key="1">
    <source>
        <dbReference type="ARBA" id="ARBA00001971"/>
    </source>
</evidence>
<evidence type="ECO:0000256" key="11">
    <source>
        <dbReference type="ARBA" id="ARBA00023033"/>
    </source>
</evidence>
<dbReference type="GO" id="GO:0016705">
    <property type="term" value="F:oxidoreductase activity, acting on paired donors, with incorporation or reduction of molecular oxygen"/>
    <property type="evidence" value="ECO:0007669"/>
    <property type="project" value="InterPro"/>
</dbReference>
<comment type="cofactor">
    <cofactor evidence="1 13">
        <name>heme</name>
        <dbReference type="ChEBI" id="CHEBI:30413"/>
    </cofactor>
</comment>
<dbReference type="GO" id="GO:0005506">
    <property type="term" value="F:iron ion binding"/>
    <property type="evidence" value="ECO:0007669"/>
    <property type="project" value="InterPro"/>
</dbReference>
<keyword evidence="7 13" id="KW-0479">Metal-binding</keyword>
<evidence type="ECO:0000256" key="8">
    <source>
        <dbReference type="ARBA" id="ARBA00022989"/>
    </source>
</evidence>
<comment type="caution">
    <text evidence="14">The sequence shown here is derived from an EMBL/GenBank/DDBJ whole genome shotgun (WGS) entry which is preliminary data.</text>
</comment>
<dbReference type="AlphaFoldDB" id="A0AAD7GJ06"/>
<organism evidence="14 15">
    <name type="scientific">Mycena rosella</name>
    <name type="common">Pink bonnet</name>
    <name type="synonym">Agaricus rosellus</name>
    <dbReference type="NCBI Taxonomy" id="1033263"/>
    <lineage>
        <taxon>Eukaryota</taxon>
        <taxon>Fungi</taxon>
        <taxon>Dikarya</taxon>
        <taxon>Basidiomycota</taxon>
        <taxon>Agaricomycotina</taxon>
        <taxon>Agaricomycetes</taxon>
        <taxon>Agaricomycetidae</taxon>
        <taxon>Agaricales</taxon>
        <taxon>Marasmiineae</taxon>
        <taxon>Mycenaceae</taxon>
        <taxon>Mycena</taxon>
    </lineage>
</organism>
<comment type="subcellular location">
    <subcellularLocation>
        <location evidence="2">Membrane</location>
    </subcellularLocation>
</comment>
<reference evidence="14" key="1">
    <citation type="submission" date="2023-03" db="EMBL/GenBank/DDBJ databases">
        <title>Massive genome expansion in bonnet fungi (Mycena s.s.) driven by repeated elements and novel gene families across ecological guilds.</title>
        <authorList>
            <consortium name="Lawrence Berkeley National Laboratory"/>
            <person name="Harder C.B."/>
            <person name="Miyauchi S."/>
            <person name="Viragh M."/>
            <person name="Kuo A."/>
            <person name="Thoen E."/>
            <person name="Andreopoulos B."/>
            <person name="Lu D."/>
            <person name="Skrede I."/>
            <person name="Drula E."/>
            <person name="Henrissat B."/>
            <person name="Morin E."/>
            <person name="Kohler A."/>
            <person name="Barry K."/>
            <person name="LaButti K."/>
            <person name="Morin E."/>
            <person name="Salamov A."/>
            <person name="Lipzen A."/>
            <person name="Mereny Z."/>
            <person name="Hegedus B."/>
            <person name="Baldrian P."/>
            <person name="Stursova M."/>
            <person name="Weitz H."/>
            <person name="Taylor A."/>
            <person name="Grigoriev I.V."/>
            <person name="Nagy L.G."/>
            <person name="Martin F."/>
            <person name="Kauserud H."/>
        </authorList>
    </citation>
    <scope>NUCLEOTIDE SEQUENCE</scope>
    <source>
        <strain evidence="14">CBHHK067</strain>
    </source>
</reference>
<comment type="pathway">
    <text evidence="3">Secondary metabolite biosynthesis; terpenoid biosynthesis.</text>
</comment>
<evidence type="ECO:0000256" key="12">
    <source>
        <dbReference type="ARBA" id="ARBA00023136"/>
    </source>
</evidence>
<evidence type="ECO:0000256" key="3">
    <source>
        <dbReference type="ARBA" id="ARBA00004721"/>
    </source>
</evidence>
<accession>A0AAD7GJ06</accession>
<dbReference type="PANTHER" id="PTHR24305">
    <property type="entry name" value="CYTOCHROME P450"/>
    <property type="match status" value="1"/>
</dbReference>
<protein>
    <submittedName>
        <fullName evidence="14">Cytochrome P450</fullName>
    </submittedName>
</protein>
<dbReference type="Proteomes" id="UP001221757">
    <property type="component" value="Unassembled WGS sequence"/>
</dbReference>
<keyword evidence="6" id="KW-0812">Transmembrane</keyword>